<dbReference type="InterPro" id="IPR006225">
    <property type="entry name" value="PsdUridine_synth_RluC/D"/>
</dbReference>
<evidence type="ECO:0000256" key="4">
    <source>
        <dbReference type="PIRSR" id="PIRSR606225-1"/>
    </source>
</evidence>
<dbReference type="InterPro" id="IPR006224">
    <property type="entry name" value="PsdUridine_synth_RluA-like_CS"/>
</dbReference>
<dbReference type="Gene3D" id="3.30.2350.10">
    <property type="entry name" value="Pseudouridine synthase"/>
    <property type="match status" value="1"/>
</dbReference>
<comment type="similarity">
    <text evidence="2 5">Belongs to the pseudouridine synthase RluA family.</text>
</comment>
<keyword evidence="3 5" id="KW-0413">Isomerase</keyword>
<dbReference type="Proteomes" id="UP000622860">
    <property type="component" value="Unassembled WGS sequence"/>
</dbReference>
<dbReference type="CDD" id="cd02869">
    <property type="entry name" value="PseudoU_synth_RluA_like"/>
    <property type="match status" value="1"/>
</dbReference>
<dbReference type="PROSITE" id="PS01129">
    <property type="entry name" value="PSI_RLU"/>
    <property type="match status" value="1"/>
</dbReference>
<accession>A0A917M4G4</accession>
<evidence type="ECO:0000313" key="7">
    <source>
        <dbReference type="EMBL" id="GGG78172.1"/>
    </source>
</evidence>
<evidence type="ECO:0000256" key="2">
    <source>
        <dbReference type="ARBA" id="ARBA00010876"/>
    </source>
</evidence>
<evidence type="ECO:0000256" key="5">
    <source>
        <dbReference type="RuleBase" id="RU362028"/>
    </source>
</evidence>
<dbReference type="Pfam" id="PF00849">
    <property type="entry name" value="PseudoU_synth_2"/>
    <property type="match status" value="1"/>
</dbReference>
<dbReference type="InterPro" id="IPR020103">
    <property type="entry name" value="PsdUridine_synth_cat_dom_sf"/>
</dbReference>
<name>A0A917M4G4_9BACI</name>
<comment type="function">
    <text evidence="5">Responsible for synthesis of pseudouridine from uracil.</text>
</comment>
<evidence type="ECO:0000259" key="6">
    <source>
        <dbReference type="Pfam" id="PF00849"/>
    </source>
</evidence>
<reference evidence="7" key="1">
    <citation type="journal article" date="2014" name="Int. J. Syst. Evol. Microbiol.">
        <title>Complete genome sequence of Corynebacterium casei LMG S-19264T (=DSM 44701T), isolated from a smear-ripened cheese.</title>
        <authorList>
            <consortium name="US DOE Joint Genome Institute (JGI-PGF)"/>
            <person name="Walter F."/>
            <person name="Albersmeier A."/>
            <person name="Kalinowski J."/>
            <person name="Ruckert C."/>
        </authorList>
    </citation>
    <scope>NUCLEOTIDE SEQUENCE</scope>
    <source>
        <strain evidence="7">CGMCC 1.12754</strain>
    </source>
</reference>
<dbReference type="NCBIfam" id="TIGR00005">
    <property type="entry name" value="rluA_subfam"/>
    <property type="match status" value="1"/>
</dbReference>
<gene>
    <name evidence="7" type="primary">rluD</name>
    <name evidence="7" type="ORF">GCM10011398_24220</name>
</gene>
<feature type="active site" evidence="4">
    <location>
        <position position="133"/>
    </location>
</feature>
<sequence length="294" mass="32819">MQWTIKQEHEGMLIRDYLQQVHGFSRRILKAVKLDGGEIAVNGVPQTVRFVLAADDVLTIQFPPEDKGTFMEPESIPLSIVYEDDAVIVIDKQAGAATIPSRHHATGTIANGLLAYYAKHSIPYTIHIVTRLDRDTSGLLLVAKHRYSHSILAASQKAGKVKRKYRAIVEGHPLQRNGTIDAPIDRKEGSIIERAVVSSGKRAVTHYEVVDESPSHTMVNVQLETGRTHQIRVHFAHLGHPLAGDDLYGGSVTRISRQALHCCELTFMHPITKEIVHFQSAVPDDMRFLSHWQP</sequence>
<reference evidence="7" key="2">
    <citation type="submission" date="2020-09" db="EMBL/GenBank/DDBJ databases">
        <authorList>
            <person name="Sun Q."/>
            <person name="Zhou Y."/>
        </authorList>
    </citation>
    <scope>NUCLEOTIDE SEQUENCE</scope>
    <source>
        <strain evidence="7">CGMCC 1.12754</strain>
    </source>
</reference>
<protein>
    <recommendedName>
        <fullName evidence="5">Pseudouridine synthase</fullName>
        <ecNumber evidence="5">5.4.99.-</ecNumber>
    </recommendedName>
</protein>
<comment type="catalytic activity">
    <reaction evidence="1 5">
        <text>a uridine in RNA = a pseudouridine in RNA</text>
        <dbReference type="Rhea" id="RHEA:48348"/>
        <dbReference type="Rhea" id="RHEA-COMP:12068"/>
        <dbReference type="Rhea" id="RHEA-COMP:12069"/>
        <dbReference type="ChEBI" id="CHEBI:65314"/>
        <dbReference type="ChEBI" id="CHEBI:65315"/>
    </reaction>
</comment>
<dbReference type="FunFam" id="3.30.2350.10:FF:000005">
    <property type="entry name" value="Pseudouridine synthase"/>
    <property type="match status" value="1"/>
</dbReference>
<dbReference type="SUPFAM" id="SSF55120">
    <property type="entry name" value="Pseudouridine synthase"/>
    <property type="match status" value="1"/>
</dbReference>
<dbReference type="InterPro" id="IPR006145">
    <property type="entry name" value="PsdUridine_synth_RsuA/RluA"/>
</dbReference>
<evidence type="ECO:0000256" key="3">
    <source>
        <dbReference type="ARBA" id="ARBA00023235"/>
    </source>
</evidence>
<dbReference type="InterPro" id="IPR050188">
    <property type="entry name" value="RluA_PseudoU_synthase"/>
</dbReference>
<dbReference type="GO" id="GO:0009982">
    <property type="term" value="F:pseudouridine synthase activity"/>
    <property type="evidence" value="ECO:0007669"/>
    <property type="project" value="InterPro"/>
</dbReference>
<dbReference type="GO" id="GO:0003723">
    <property type="term" value="F:RNA binding"/>
    <property type="evidence" value="ECO:0007669"/>
    <property type="project" value="InterPro"/>
</dbReference>
<dbReference type="PANTHER" id="PTHR21600">
    <property type="entry name" value="MITOCHONDRIAL RNA PSEUDOURIDINE SYNTHASE"/>
    <property type="match status" value="1"/>
</dbReference>
<comment type="caution">
    <text evidence="7">The sequence shown here is derived from an EMBL/GenBank/DDBJ whole genome shotgun (WGS) entry which is preliminary data.</text>
</comment>
<dbReference type="GO" id="GO:0000455">
    <property type="term" value="P:enzyme-directed rRNA pseudouridine synthesis"/>
    <property type="evidence" value="ECO:0007669"/>
    <property type="project" value="TreeGrafter"/>
</dbReference>
<evidence type="ECO:0000256" key="1">
    <source>
        <dbReference type="ARBA" id="ARBA00000073"/>
    </source>
</evidence>
<dbReference type="AlphaFoldDB" id="A0A917M4G4"/>
<proteinExistence type="inferred from homology"/>
<dbReference type="GO" id="GO:0140098">
    <property type="term" value="F:catalytic activity, acting on RNA"/>
    <property type="evidence" value="ECO:0007669"/>
    <property type="project" value="UniProtKB-ARBA"/>
</dbReference>
<organism evidence="7 8">
    <name type="scientific">Virgibacillus oceani</name>
    <dbReference type="NCBI Taxonomy" id="1479511"/>
    <lineage>
        <taxon>Bacteria</taxon>
        <taxon>Bacillati</taxon>
        <taxon>Bacillota</taxon>
        <taxon>Bacilli</taxon>
        <taxon>Bacillales</taxon>
        <taxon>Bacillaceae</taxon>
        <taxon>Virgibacillus</taxon>
    </lineage>
</organism>
<feature type="domain" description="Pseudouridine synthase RsuA/RluA-like" evidence="6">
    <location>
        <begin position="87"/>
        <end position="237"/>
    </location>
</feature>
<keyword evidence="8" id="KW-1185">Reference proteome</keyword>
<evidence type="ECO:0000313" key="8">
    <source>
        <dbReference type="Proteomes" id="UP000622860"/>
    </source>
</evidence>
<dbReference type="EMBL" id="BMFR01000010">
    <property type="protein sequence ID" value="GGG78172.1"/>
    <property type="molecule type" value="Genomic_DNA"/>
</dbReference>
<dbReference type="RefSeq" id="WP_229683162.1">
    <property type="nucleotide sequence ID" value="NZ_BMFR01000010.1"/>
</dbReference>
<dbReference type="PANTHER" id="PTHR21600:SF35">
    <property type="entry name" value="PSEUDOURIDINE SYNTHASE"/>
    <property type="match status" value="1"/>
</dbReference>
<dbReference type="EC" id="5.4.99.-" evidence="5"/>